<dbReference type="WBParaSite" id="Minc3s00011g00742">
    <property type="protein sequence ID" value="Minc3s00011g00742"/>
    <property type="gene ID" value="Minc3s00011g00742"/>
</dbReference>
<evidence type="ECO:0000256" key="5">
    <source>
        <dbReference type="SAM" id="MobiDB-lite"/>
    </source>
</evidence>
<name>A0A914KHC2_MELIC</name>
<feature type="compositionally biased region" description="Basic and acidic residues" evidence="5">
    <location>
        <begin position="90"/>
        <end position="105"/>
    </location>
</feature>
<organism evidence="6 7">
    <name type="scientific">Meloidogyne incognita</name>
    <name type="common">Southern root-knot nematode worm</name>
    <name type="synonym">Oxyuris incognita</name>
    <dbReference type="NCBI Taxonomy" id="6306"/>
    <lineage>
        <taxon>Eukaryota</taxon>
        <taxon>Metazoa</taxon>
        <taxon>Ecdysozoa</taxon>
        <taxon>Nematoda</taxon>
        <taxon>Chromadorea</taxon>
        <taxon>Rhabditida</taxon>
        <taxon>Tylenchina</taxon>
        <taxon>Tylenchomorpha</taxon>
        <taxon>Tylenchoidea</taxon>
        <taxon>Meloidogynidae</taxon>
        <taxon>Meloidogyninae</taxon>
        <taxon>Meloidogyne</taxon>
        <taxon>Meloidogyne incognita group</taxon>
    </lineage>
</organism>
<evidence type="ECO:0000313" key="6">
    <source>
        <dbReference type="Proteomes" id="UP000887563"/>
    </source>
</evidence>
<protein>
    <submittedName>
        <fullName evidence="7">Uncharacterized protein</fullName>
    </submittedName>
</protein>
<evidence type="ECO:0000256" key="1">
    <source>
        <dbReference type="ARBA" id="ARBA00004123"/>
    </source>
</evidence>
<keyword evidence="6" id="KW-1185">Reference proteome</keyword>
<dbReference type="SMART" id="SM01371">
    <property type="entry name" value="TFIIA"/>
    <property type="match status" value="1"/>
</dbReference>
<keyword evidence="3" id="KW-0804">Transcription</keyword>
<comment type="subcellular location">
    <subcellularLocation>
        <location evidence="1">Nucleus</location>
    </subcellularLocation>
</comment>
<dbReference type="GO" id="GO:0005672">
    <property type="term" value="C:transcription factor TFIIA complex"/>
    <property type="evidence" value="ECO:0007669"/>
    <property type="project" value="InterPro"/>
</dbReference>
<dbReference type="PANTHER" id="PTHR12694:SF8">
    <property type="entry name" value="TRANSCRIPTION INITIATION FACTOR IIA SUBUNIT 1"/>
    <property type="match status" value="1"/>
</dbReference>
<feature type="compositionally biased region" description="Low complexity" evidence="5">
    <location>
        <begin position="52"/>
        <end position="62"/>
    </location>
</feature>
<feature type="region of interest" description="Disordered" evidence="5">
    <location>
        <begin position="49"/>
        <end position="128"/>
    </location>
</feature>
<evidence type="ECO:0000256" key="3">
    <source>
        <dbReference type="ARBA" id="ARBA00023163"/>
    </source>
</evidence>
<dbReference type="InterPro" id="IPR004855">
    <property type="entry name" value="TFIIA_asu/bsu"/>
</dbReference>
<evidence type="ECO:0000256" key="4">
    <source>
        <dbReference type="ARBA" id="ARBA00023242"/>
    </source>
</evidence>
<keyword evidence="4" id="KW-0539">Nucleus</keyword>
<dbReference type="CDD" id="cd07976">
    <property type="entry name" value="TFIIA_alpha_beta_like"/>
    <property type="match status" value="1"/>
</dbReference>
<sequence length="178" mass="20067">MDVYGIEELYDGVINDVINQVRLAFADEGVDIEILRHLKKAWEERLQTANESSGCSASESKSQTGTEISQLDGGGPTMDDSSSEEEEVKEGESTEAKERLKETDANKSSGDEEPPLNSDDDGEDENAETIFETDNIVLCQFDKIVRTRKMWKFHLKEGIMTIRGKEFCFRRCNGDAEW</sequence>
<dbReference type="Proteomes" id="UP000887563">
    <property type="component" value="Unplaced"/>
</dbReference>
<dbReference type="Pfam" id="PF03153">
    <property type="entry name" value="TFIIA"/>
    <property type="match status" value="2"/>
</dbReference>
<dbReference type="Gene3D" id="2.30.18.10">
    <property type="entry name" value="Transcription factor IIA (TFIIA), beta-barrel domain"/>
    <property type="match status" value="1"/>
</dbReference>
<reference evidence="7" key="1">
    <citation type="submission" date="2022-11" db="UniProtKB">
        <authorList>
            <consortium name="WormBaseParasite"/>
        </authorList>
    </citation>
    <scope>IDENTIFICATION</scope>
</reference>
<accession>A0A914KHC2</accession>
<dbReference type="GO" id="GO:0006367">
    <property type="term" value="P:transcription initiation at RNA polymerase II promoter"/>
    <property type="evidence" value="ECO:0007669"/>
    <property type="project" value="InterPro"/>
</dbReference>
<evidence type="ECO:0000313" key="7">
    <source>
        <dbReference type="WBParaSite" id="Minc3s00011g00742"/>
    </source>
</evidence>
<dbReference type="SUPFAM" id="SSF50784">
    <property type="entry name" value="Transcription factor IIA (TFIIA), beta-barrel domain"/>
    <property type="match status" value="1"/>
</dbReference>
<dbReference type="PANTHER" id="PTHR12694">
    <property type="entry name" value="TRANSCRIPTION INITIATION FACTOR IIA SUBUNIT 1"/>
    <property type="match status" value="1"/>
</dbReference>
<dbReference type="Gene3D" id="1.10.287.100">
    <property type="match status" value="1"/>
</dbReference>
<comment type="similarity">
    <text evidence="2">Belongs to the TFIIA subunit 1 family.</text>
</comment>
<proteinExistence type="inferred from homology"/>
<dbReference type="SUPFAM" id="SSF47396">
    <property type="entry name" value="Transcription factor IIA (TFIIA), alpha-helical domain"/>
    <property type="match status" value="1"/>
</dbReference>
<feature type="compositionally biased region" description="Acidic residues" evidence="5">
    <location>
        <begin position="111"/>
        <end position="127"/>
    </location>
</feature>
<dbReference type="InterPro" id="IPR009088">
    <property type="entry name" value="TFIIA_b-brl"/>
</dbReference>
<evidence type="ECO:0000256" key="2">
    <source>
        <dbReference type="ARBA" id="ARBA00010059"/>
    </source>
</evidence>
<dbReference type="AlphaFoldDB" id="A0A914KHC2"/>